<organism evidence="2 3">
    <name type="scientific">Tanacetum coccineum</name>
    <dbReference type="NCBI Taxonomy" id="301880"/>
    <lineage>
        <taxon>Eukaryota</taxon>
        <taxon>Viridiplantae</taxon>
        <taxon>Streptophyta</taxon>
        <taxon>Embryophyta</taxon>
        <taxon>Tracheophyta</taxon>
        <taxon>Spermatophyta</taxon>
        <taxon>Magnoliopsida</taxon>
        <taxon>eudicotyledons</taxon>
        <taxon>Gunneridae</taxon>
        <taxon>Pentapetalae</taxon>
        <taxon>asterids</taxon>
        <taxon>campanulids</taxon>
        <taxon>Asterales</taxon>
        <taxon>Asteraceae</taxon>
        <taxon>Asteroideae</taxon>
        <taxon>Anthemideae</taxon>
        <taxon>Anthemidinae</taxon>
        <taxon>Tanacetum</taxon>
    </lineage>
</organism>
<proteinExistence type="predicted"/>
<comment type="caution">
    <text evidence="2">The sequence shown here is derived from an EMBL/GenBank/DDBJ whole genome shotgun (WGS) entry which is preliminary data.</text>
</comment>
<keyword evidence="3" id="KW-1185">Reference proteome</keyword>
<dbReference type="Proteomes" id="UP001151760">
    <property type="component" value="Unassembled WGS sequence"/>
</dbReference>
<gene>
    <name evidence="2" type="ORF">Tco_0910985</name>
</gene>
<reference evidence="2" key="1">
    <citation type="journal article" date="2022" name="Int. J. Mol. Sci.">
        <title>Draft Genome of Tanacetum Coccineum: Genomic Comparison of Closely Related Tanacetum-Family Plants.</title>
        <authorList>
            <person name="Yamashiro T."/>
            <person name="Shiraishi A."/>
            <person name="Nakayama K."/>
            <person name="Satake H."/>
        </authorList>
    </citation>
    <scope>NUCLEOTIDE SEQUENCE</scope>
</reference>
<accession>A0ABQ5CUG9</accession>
<reference evidence="2" key="2">
    <citation type="submission" date="2022-01" db="EMBL/GenBank/DDBJ databases">
        <authorList>
            <person name="Yamashiro T."/>
            <person name="Shiraishi A."/>
            <person name="Satake H."/>
            <person name="Nakayama K."/>
        </authorList>
    </citation>
    <scope>NUCLEOTIDE SEQUENCE</scope>
</reference>
<feature type="compositionally biased region" description="Basic and acidic residues" evidence="1">
    <location>
        <begin position="21"/>
        <end position="34"/>
    </location>
</feature>
<evidence type="ECO:0000313" key="2">
    <source>
        <dbReference type="EMBL" id="GJT30710.1"/>
    </source>
</evidence>
<protein>
    <submittedName>
        <fullName evidence="2">Uncharacterized protein</fullName>
    </submittedName>
</protein>
<feature type="region of interest" description="Disordered" evidence="1">
    <location>
        <begin position="1"/>
        <end position="66"/>
    </location>
</feature>
<sequence>MSHVNHALPTNKRKRRGKTKNSAEGDRRSEEVGKKGGKRKGERKGKGGSGGWKREEKRKDKKPRKEKIAREIATSLLGLVQDQHRILPPGSSDLAIQIHTHPYTLFVLTPCIQT</sequence>
<evidence type="ECO:0000256" key="1">
    <source>
        <dbReference type="SAM" id="MobiDB-lite"/>
    </source>
</evidence>
<name>A0ABQ5CUG9_9ASTR</name>
<evidence type="ECO:0000313" key="3">
    <source>
        <dbReference type="Proteomes" id="UP001151760"/>
    </source>
</evidence>
<dbReference type="EMBL" id="BQNB010014647">
    <property type="protein sequence ID" value="GJT30710.1"/>
    <property type="molecule type" value="Genomic_DNA"/>
</dbReference>